<proteinExistence type="inferred from homology"/>
<dbReference type="Gene3D" id="3.90.245.10">
    <property type="entry name" value="Ribonucleoside hydrolase-like"/>
    <property type="match status" value="1"/>
</dbReference>
<dbReference type="AlphaFoldDB" id="A0A0F4GBY4"/>
<dbReference type="Pfam" id="PF01753">
    <property type="entry name" value="zf-MYND"/>
    <property type="match status" value="1"/>
</dbReference>
<dbReference type="InterPro" id="IPR036452">
    <property type="entry name" value="Ribo_hydro-like"/>
</dbReference>
<feature type="region of interest" description="Disordered" evidence="6">
    <location>
        <begin position="1"/>
        <end position="22"/>
    </location>
</feature>
<dbReference type="InterPro" id="IPR001910">
    <property type="entry name" value="Inosine/uridine_hydrolase_dom"/>
</dbReference>
<comment type="caution">
    <text evidence="8">The sequence shown here is derived from an EMBL/GenBank/DDBJ whole genome shotgun (WGS) entry which is preliminary data.</text>
</comment>
<dbReference type="PANTHER" id="PTHR43264:SF1">
    <property type="entry name" value="INOSINE_URIDINE-PREFERRING NUCLEOSIDE HYDROLASE DOMAIN-CONTAINING PROTEIN"/>
    <property type="match status" value="1"/>
</dbReference>
<dbReference type="PROSITE" id="PS50865">
    <property type="entry name" value="ZF_MYND_2"/>
    <property type="match status" value="1"/>
</dbReference>
<name>A0A0F4GBY4_9PEZI</name>
<sequence>MSSAGFATATPSNTSSSPKCSQCDKPASSLKRCAKCKSTSYCNRACQTAHWKVHKKSCAKLAGNGGDEGPSTGAEVPERSDSKPFTAIYHNNFLHDRSEEETFKILIDTLRMRQEDMYFFHGDTMPGTIYDGSSTSIPAFRQFIRKAQAVEGFLPPWWTDAKLEQCIRFSKDEGGFSLAGAQEKSDIQETWKDTQMPMKVLANMLHNCGLCDLKGVMINTNSKHGALATSVINTYYGNGDVPIAAIRPITNETFADSWAFTLTIISIGFLTNLAALLSSTSGLDLVTSKVAKLVVMGGRYQPGRKQGDPYEPGWEFNFGGQDSNATATILRSWPRSVPITFSGGELGETIFSGQDLRTTTPFESPVRAAYEWYVGRCSTTRESWDPLTVLYGVLGLEGFAKLGVRSPFKYGNQWGYNSIVSANGSNAWGR</sequence>
<dbReference type="OrthoDB" id="432970at2759"/>
<dbReference type="SUPFAM" id="SSF144232">
    <property type="entry name" value="HIT/MYND zinc finger-like"/>
    <property type="match status" value="1"/>
</dbReference>
<keyword evidence="4" id="KW-0862">Zinc</keyword>
<keyword evidence="9" id="KW-1185">Reference proteome</keyword>
<evidence type="ECO:0000256" key="1">
    <source>
        <dbReference type="ARBA" id="ARBA00009176"/>
    </source>
</evidence>
<evidence type="ECO:0000256" key="2">
    <source>
        <dbReference type="ARBA" id="ARBA00022723"/>
    </source>
</evidence>
<dbReference type="InterPro" id="IPR002893">
    <property type="entry name" value="Znf_MYND"/>
</dbReference>
<organism evidence="8 9">
    <name type="scientific">Zymoseptoria brevis</name>
    <dbReference type="NCBI Taxonomy" id="1047168"/>
    <lineage>
        <taxon>Eukaryota</taxon>
        <taxon>Fungi</taxon>
        <taxon>Dikarya</taxon>
        <taxon>Ascomycota</taxon>
        <taxon>Pezizomycotina</taxon>
        <taxon>Dothideomycetes</taxon>
        <taxon>Dothideomycetidae</taxon>
        <taxon>Mycosphaerellales</taxon>
        <taxon>Mycosphaerellaceae</taxon>
        <taxon>Zymoseptoria</taxon>
    </lineage>
</organism>
<accession>A0A0F4GBY4</accession>
<evidence type="ECO:0000256" key="5">
    <source>
        <dbReference type="PROSITE-ProRule" id="PRU00134"/>
    </source>
</evidence>
<dbReference type="SUPFAM" id="SSF53590">
    <property type="entry name" value="Nucleoside hydrolase"/>
    <property type="match status" value="1"/>
</dbReference>
<comment type="similarity">
    <text evidence="1">Belongs to the IUNH family.</text>
</comment>
<dbReference type="STRING" id="1047168.A0A0F4GBY4"/>
<dbReference type="Proteomes" id="UP000033647">
    <property type="component" value="Unassembled WGS sequence"/>
</dbReference>
<keyword evidence="2" id="KW-0479">Metal-binding</keyword>
<evidence type="ECO:0000256" key="3">
    <source>
        <dbReference type="ARBA" id="ARBA00022771"/>
    </source>
</evidence>
<protein>
    <recommendedName>
        <fullName evidence="7">MYND-type domain-containing protein</fullName>
    </recommendedName>
</protein>
<dbReference type="PROSITE" id="PS01360">
    <property type="entry name" value="ZF_MYND_1"/>
    <property type="match status" value="1"/>
</dbReference>
<dbReference type="PANTHER" id="PTHR43264">
    <property type="match status" value="1"/>
</dbReference>
<evidence type="ECO:0000313" key="8">
    <source>
        <dbReference type="EMBL" id="KJX94854.1"/>
    </source>
</evidence>
<dbReference type="EMBL" id="LAFY01004113">
    <property type="protein sequence ID" value="KJX94854.1"/>
    <property type="molecule type" value="Genomic_DNA"/>
</dbReference>
<dbReference type="Gene3D" id="6.10.140.2220">
    <property type="match status" value="1"/>
</dbReference>
<dbReference type="GO" id="GO:0008270">
    <property type="term" value="F:zinc ion binding"/>
    <property type="evidence" value="ECO:0007669"/>
    <property type="project" value="UniProtKB-KW"/>
</dbReference>
<evidence type="ECO:0000313" key="9">
    <source>
        <dbReference type="Proteomes" id="UP000033647"/>
    </source>
</evidence>
<evidence type="ECO:0000256" key="4">
    <source>
        <dbReference type="ARBA" id="ARBA00022833"/>
    </source>
</evidence>
<gene>
    <name evidence="8" type="ORF">TI39_contig4154g00025</name>
</gene>
<evidence type="ECO:0000259" key="7">
    <source>
        <dbReference type="PROSITE" id="PS50865"/>
    </source>
</evidence>
<evidence type="ECO:0000256" key="6">
    <source>
        <dbReference type="SAM" id="MobiDB-lite"/>
    </source>
</evidence>
<keyword evidence="3 5" id="KW-0863">Zinc-finger</keyword>
<feature type="compositionally biased region" description="Low complexity" evidence="6">
    <location>
        <begin position="7"/>
        <end position="18"/>
    </location>
</feature>
<dbReference type="GO" id="GO:0016799">
    <property type="term" value="F:hydrolase activity, hydrolyzing N-glycosyl compounds"/>
    <property type="evidence" value="ECO:0007669"/>
    <property type="project" value="InterPro"/>
</dbReference>
<feature type="domain" description="MYND-type" evidence="7">
    <location>
        <begin position="20"/>
        <end position="58"/>
    </location>
</feature>
<reference evidence="8 9" key="1">
    <citation type="submission" date="2015-03" db="EMBL/GenBank/DDBJ databases">
        <title>RNA-seq based gene annotation and comparative genomics of four Zymoseptoria species reveal species-specific pathogenicity related genes and transposable element activity.</title>
        <authorList>
            <person name="Grandaubert J."/>
            <person name="Bhattacharyya A."/>
            <person name="Stukenbrock E.H."/>
        </authorList>
    </citation>
    <scope>NUCLEOTIDE SEQUENCE [LARGE SCALE GENOMIC DNA]</scope>
    <source>
        <strain evidence="8 9">Zb18110</strain>
    </source>
</reference>
<dbReference type="Pfam" id="PF01156">
    <property type="entry name" value="IU_nuc_hydro"/>
    <property type="match status" value="1"/>
</dbReference>